<evidence type="ECO:0000313" key="1">
    <source>
        <dbReference type="EMBL" id="EAY31210.1"/>
    </source>
</evidence>
<reference evidence="1 2" key="1">
    <citation type="submission" date="2007-01" db="EMBL/GenBank/DDBJ databases">
        <authorList>
            <person name="Haygood M."/>
            <person name="Podell S."/>
            <person name="Anderson C."/>
            <person name="Hopkinson B."/>
            <person name="Roe K."/>
            <person name="Barbeau K."/>
            <person name="Gaasterland T."/>
            <person name="Ferriera S."/>
            <person name="Johnson J."/>
            <person name="Kravitz S."/>
            <person name="Beeson K."/>
            <person name="Sutton G."/>
            <person name="Rogers Y.-H."/>
            <person name="Friedman R."/>
            <person name="Frazier M."/>
            <person name="Venter J.C."/>
        </authorList>
    </citation>
    <scope>NUCLEOTIDE SEQUENCE [LARGE SCALE GENOMIC DNA]</scope>
    <source>
        <strain evidence="1 2">ATCC 23134</strain>
    </source>
</reference>
<evidence type="ECO:0000313" key="2">
    <source>
        <dbReference type="Proteomes" id="UP000004095"/>
    </source>
</evidence>
<proteinExistence type="predicted"/>
<organism evidence="1 2">
    <name type="scientific">Microscilla marina ATCC 23134</name>
    <dbReference type="NCBI Taxonomy" id="313606"/>
    <lineage>
        <taxon>Bacteria</taxon>
        <taxon>Pseudomonadati</taxon>
        <taxon>Bacteroidota</taxon>
        <taxon>Cytophagia</taxon>
        <taxon>Cytophagales</taxon>
        <taxon>Microscillaceae</taxon>
        <taxon>Microscilla</taxon>
    </lineage>
</organism>
<protein>
    <submittedName>
        <fullName evidence="1">Uncharacterized protein</fullName>
    </submittedName>
</protein>
<gene>
    <name evidence="1" type="ORF">M23134_04043</name>
</gene>
<name>A1ZDQ2_MICM2</name>
<dbReference type="EMBL" id="AAWS01000003">
    <property type="protein sequence ID" value="EAY31210.1"/>
    <property type="molecule type" value="Genomic_DNA"/>
</dbReference>
<keyword evidence="2" id="KW-1185">Reference proteome</keyword>
<dbReference type="Proteomes" id="UP000004095">
    <property type="component" value="Unassembled WGS sequence"/>
</dbReference>
<comment type="caution">
    <text evidence="1">The sequence shown here is derived from an EMBL/GenBank/DDBJ whole genome shotgun (WGS) entry which is preliminary data.</text>
</comment>
<accession>A1ZDQ2</accession>
<sequence>MIQAIKKYWKRLRHTVPQLPREGKAAYPQAKQMPARYTNSLVFFQELQTRLQNNEPLSERDAILARAALAMLGAKFYEEYNQLLGQLISERTK</sequence>
<dbReference type="RefSeq" id="WP_002693700.1">
    <property type="nucleotide sequence ID" value="NZ_AAWS01000003.1"/>
</dbReference>
<dbReference type="AlphaFoldDB" id="A1ZDQ2"/>